<reference evidence="1 2" key="1">
    <citation type="submission" date="2024-11" db="EMBL/GenBank/DDBJ databases">
        <title>Chromosome-level genome assembly of the freshwater bivalve Anodonta woodiana.</title>
        <authorList>
            <person name="Chen X."/>
        </authorList>
    </citation>
    <scope>NUCLEOTIDE SEQUENCE [LARGE SCALE GENOMIC DNA]</scope>
    <source>
        <strain evidence="1">MN2024</strain>
        <tissue evidence="1">Gills</tissue>
    </source>
</reference>
<protein>
    <submittedName>
        <fullName evidence="1">Uncharacterized protein</fullName>
    </submittedName>
</protein>
<accession>A0ABD3VTE0</accession>
<comment type="caution">
    <text evidence="1">The sequence shown here is derived from an EMBL/GenBank/DDBJ whole genome shotgun (WGS) entry which is preliminary data.</text>
</comment>
<evidence type="ECO:0000313" key="1">
    <source>
        <dbReference type="EMBL" id="KAL3864706.1"/>
    </source>
</evidence>
<evidence type="ECO:0000313" key="2">
    <source>
        <dbReference type="Proteomes" id="UP001634394"/>
    </source>
</evidence>
<name>A0ABD3VTE0_SINWO</name>
<dbReference type="Proteomes" id="UP001634394">
    <property type="component" value="Unassembled WGS sequence"/>
</dbReference>
<gene>
    <name evidence="1" type="ORF">ACJMK2_006365</name>
</gene>
<sequence>MSAGTSWTLWQRLPPRYQLTTRGLEQEEAETTLVRERTNTPVSARTIPPAKRPISAAAPTEASLSTVVSSEDKPFRRSEQQTRQVVMPQSQSYFPNRRSGYVDHIKIQRRVNSARIKLAESPVCNMTFAPNTRAKTAPNFPITNPSVYKEDFVKTRENDTEQRMLANSPRNKTKQSTEATRVIGITNMSLKQKPPENSLEWSQKKYMVQEVDNGTMYIDNGKVIYFRKSRHDLSNLLNTHGIQTSRGSFLAGLRQEYLKHPKVIAYGRRQPGEIKEQKMVLRERMDYNRRVGYILDYYSYNEQDKQAIHEQERIQESEQARVKSLTVGVVKGLCLSPTPAPSRSGSRENSRASTPDQCYESNQYMRLNRRSRLHERKFYLRTPGINMCSPGIQNITARDIENCKCTFCRMEMELALVTQTNNFNAALTKASVNNKDSEFKVVQITDNSVPHMERETTHENSFEKKEKPVLNDIIEMGSAKRHAEQTLKIQFTLPEMRDTPDITASESGFEMGRTA</sequence>
<dbReference type="AlphaFoldDB" id="A0ABD3VTE0"/>
<organism evidence="1 2">
    <name type="scientific">Sinanodonta woodiana</name>
    <name type="common">Chinese pond mussel</name>
    <name type="synonym">Anodonta woodiana</name>
    <dbReference type="NCBI Taxonomy" id="1069815"/>
    <lineage>
        <taxon>Eukaryota</taxon>
        <taxon>Metazoa</taxon>
        <taxon>Spiralia</taxon>
        <taxon>Lophotrochozoa</taxon>
        <taxon>Mollusca</taxon>
        <taxon>Bivalvia</taxon>
        <taxon>Autobranchia</taxon>
        <taxon>Heteroconchia</taxon>
        <taxon>Palaeoheterodonta</taxon>
        <taxon>Unionida</taxon>
        <taxon>Unionoidea</taxon>
        <taxon>Unionidae</taxon>
        <taxon>Unioninae</taxon>
        <taxon>Sinanodonta</taxon>
    </lineage>
</organism>
<dbReference type="EMBL" id="JBJQND010000010">
    <property type="protein sequence ID" value="KAL3864706.1"/>
    <property type="molecule type" value="Genomic_DNA"/>
</dbReference>
<keyword evidence="2" id="KW-1185">Reference proteome</keyword>
<proteinExistence type="predicted"/>